<dbReference type="Proteomes" id="UP001590951">
    <property type="component" value="Unassembled WGS sequence"/>
</dbReference>
<feature type="compositionally biased region" description="Basic and acidic residues" evidence="1">
    <location>
        <begin position="347"/>
        <end position="376"/>
    </location>
</feature>
<dbReference type="EMBL" id="JBHFEH010000006">
    <property type="protein sequence ID" value="KAL2056848.1"/>
    <property type="molecule type" value="Genomic_DNA"/>
</dbReference>
<feature type="region of interest" description="Disordered" evidence="1">
    <location>
        <begin position="1"/>
        <end position="56"/>
    </location>
</feature>
<reference evidence="2 3" key="1">
    <citation type="submission" date="2024-09" db="EMBL/GenBank/DDBJ databases">
        <title>Rethinking Asexuality: The Enigmatic Case of Functional Sexual Genes in Lepraria (Stereocaulaceae).</title>
        <authorList>
            <person name="Doellman M."/>
            <person name="Sun Y."/>
            <person name="Barcenas-Pena A."/>
            <person name="Lumbsch H.T."/>
            <person name="Grewe F."/>
        </authorList>
    </citation>
    <scope>NUCLEOTIDE SEQUENCE [LARGE SCALE GENOMIC DNA]</scope>
    <source>
        <strain evidence="2 3">Grewe 0041</strain>
    </source>
</reference>
<name>A0ABR4BG91_9LECA</name>
<sequence length="376" mass="40810">MKEPSKIKDAAVKKQEDEAKQDGENTGELSHGGQHGTEKHLPGANTLPGHALARNEKYGSLPNVEVRSAASHPQEADNEDAFSDVSEASGDHLAQDLAEDTEAGFAMTGEALARVPMDLSLAIADGFHNAPRLYGDSTVRTPPRISGIQSGLRAAGSEFTYGVYDGVTGLWIQPYHVARKNGALGFVQGVGKSIGGFVFKDLAAIIGPFGYTLKVVHEELIKSRQRTTFVRKARMIQGGKDARALDNMAKQREWTKIGAAWRTVSEIGKVDEEQKEEGLKGRAAVMKQGRQIDRNGALETVGHAKKALEAKQEQRRERQNSAVARSSGEERRGSKMFGKKGSLLKPDSSKNGEAKKRDEQNGMPKGADREVKKRDA</sequence>
<gene>
    <name evidence="2" type="ORF">ABVK25_002587</name>
</gene>
<protein>
    <submittedName>
        <fullName evidence="2">Uncharacterized protein</fullName>
    </submittedName>
</protein>
<evidence type="ECO:0000313" key="2">
    <source>
        <dbReference type="EMBL" id="KAL2056848.1"/>
    </source>
</evidence>
<evidence type="ECO:0000256" key="1">
    <source>
        <dbReference type="SAM" id="MobiDB-lite"/>
    </source>
</evidence>
<proteinExistence type="predicted"/>
<feature type="region of interest" description="Disordered" evidence="1">
    <location>
        <begin position="271"/>
        <end position="376"/>
    </location>
</feature>
<comment type="caution">
    <text evidence="2">The sequence shown here is derived from an EMBL/GenBank/DDBJ whole genome shotgun (WGS) entry which is preliminary data.</text>
</comment>
<keyword evidence="3" id="KW-1185">Reference proteome</keyword>
<feature type="compositionally biased region" description="Basic and acidic residues" evidence="1">
    <location>
        <begin position="1"/>
        <end position="23"/>
    </location>
</feature>
<feature type="compositionally biased region" description="Basic and acidic residues" evidence="1">
    <location>
        <begin position="306"/>
        <end position="319"/>
    </location>
</feature>
<evidence type="ECO:0000313" key="3">
    <source>
        <dbReference type="Proteomes" id="UP001590951"/>
    </source>
</evidence>
<organism evidence="2 3">
    <name type="scientific">Lepraria finkii</name>
    <dbReference type="NCBI Taxonomy" id="1340010"/>
    <lineage>
        <taxon>Eukaryota</taxon>
        <taxon>Fungi</taxon>
        <taxon>Dikarya</taxon>
        <taxon>Ascomycota</taxon>
        <taxon>Pezizomycotina</taxon>
        <taxon>Lecanoromycetes</taxon>
        <taxon>OSLEUM clade</taxon>
        <taxon>Lecanoromycetidae</taxon>
        <taxon>Lecanorales</taxon>
        <taxon>Lecanorineae</taxon>
        <taxon>Stereocaulaceae</taxon>
        <taxon>Lepraria</taxon>
    </lineage>
</organism>
<accession>A0ABR4BG91</accession>
<feature type="compositionally biased region" description="Basic and acidic residues" evidence="1">
    <location>
        <begin position="271"/>
        <end position="280"/>
    </location>
</feature>